<organism evidence="1 2">
    <name type="scientific">Fusarium oxysporum NRRL 32931</name>
    <dbReference type="NCBI Taxonomy" id="660029"/>
    <lineage>
        <taxon>Eukaryota</taxon>
        <taxon>Fungi</taxon>
        <taxon>Dikarya</taxon>
        <taxon>Ascomycota</taxon>
        <taxon>Pezizomycotina</taxon>
        <taxon>Sordariomycetes</taxon>
        <taxon>Hypocreomycetidae</taxon>
        <taxon>Hypocreales</taxon>
        <taxon>Nectriaceae</taxon>
        <taxon>Fusarium</taxon>
        <taxon>Fusarium oxysporum species complex</taxon>
    </lineage>
</organism>
<protein>
    <submittedName>
        <fullName evidence="1">Uncharacterized protein</fullName>
    </submittedName>
</protein>
<evidence type="ECO:0000313" key="2">
    <source>
        <dbReference type="Proteomes" id="UP000030753"/>
    </source>
</evidence>
<gene>
    <name evidence="1" type="ORF">FOYG_00493</name>
</gene>
<dbReference type="Proteomes" id="UP000030753">
    <property type="component" value="Unassembled WGS sequence"/>
</dbReference>
<dbReference type="HOGENOM" id="CLU_2109124_0_0_1"/>
<reference evidence="1 2" key="1">
    <citation type="submission" date="2011-06" db="EMBL/GenBank/DDBJ databases">
        <title>The Genome Sequence of Fusarium oxysporum FOSC 3-a.</title>
        <authorList>
            <consortium name="The Broad Institute Genome Sequencing Platform"/>
            <person name="Ma L.-J."/>
            <person name="Gale L.R."/>
            <person name="Schwartz D.C."/>
            <person name="Zhou S."/>
            <person name="Corby-Kistler H."/>
            <person name="Young S.K."/>
            <person name="Zeng Q."/>
            <person name="Gargeya S."/>
            <person name="Fitzgerald M."/>
            <person name="Haas B."/>
            <person name="Abouelleil A."/>
            <person name="Alvarado L."/>
            <person name="Arachchi H.M."/>
            <person name="Berlin A."/>
            <person name="Brown A."/>
            <person name="Chapman S.B."/>
            <person name="Chen Z."/>
            <person name="Dunbar C."/>
            <person name="Freedman E."/>
            <person name="Gearin G."/>
            <person name="Gellesch M."/>
            <person name="Goldberg J."/>
            <person name="Griggs A."/>
            <person name="Gujja S."/>
            <person name="Heiman D."/>
            <person name="Howarth C."/>
            <person name="Larson L."/>
            <person name="Lui A."/>
            <person name="MacDonald P.J.P."/>
            <person name="Mehta T."/>
            <person name="Montmayeur A."/>
            <person name="Murphy C."/>
            <person name="Neiman D."/>
            <person name="Pearson M."/>
            <person name="Priest M."/>
            <person name="Roberts A."/>
            <person name="Saif S."/>
            <person name="Shea T."/>
            <person name="Shenoy N."/>
            <person name="Sisk P."/>
            <person name="Stolte C."/>
            <person name="Sykes S."/>
            <person name="Wortman J."/>
            <person name="Nusbaum C."/>
            <person name="Birren B."/>
        </authorList>
    </citation>
    <scope>NUCLEOTIDE SEQUENCE [LARGE SCALE GENOMIC DNA]</scope>
    <source>
        <strain evidence="2">FOSC 3-a</strain>
    </source>
</reference>
<evidence type="ECO:0000313" key="1">
    <source>
        <dbReference type="EMBL" id="EWZ00676.1"/>
    </source>
</evidence>
<accession>W9J505</accession>
<name>W9J505_FUSOX</name>
<sequence>MVSAERAAELSRRTDVCRSKITSRLLFYAILFQISHGYDRQCNSSEEQVFVCNSGCYDSVCFVPECPGDMTQDSIVKPMLALPRLACALLDAGTPCPLLPIERWRSCRNSISHDPVSSSSGP</sequence>
<dbReference type="EMBL" id="JH717839">
    <property type="protein sequence ID" value="EWZ00676.1"/>
    <property type="molecule type" value="Genomic_DNA"/>
</dbReference>
<dbReference type="AlphaFoldDB" id="W9J505"/>
<proteinExistence type="predicted"/>